<evidence type="ECO:0000256" key="8">
    <source>
        <dbReference type="ARBA" id="ARBA00023157"/>
    </source>
</evidence>
<evidence type="ECO:0000256" key="2">
    <source>
        <dbReference type="ARBA" id="ARBA00004389"/>
    </source>
</evidence>
<keyword evidence="6" id="KW-0496">Mitochondrion</keyword>
<dbReference type="InterPro" id="IPR011029">
    <property type="entry name" value="DEATH-like_dom_sf"/>
</dbReference>
<keyword evidence="7 12" id="KW-0472">Membrane</keyword>
<keyword evidence="5 12" id="KW-1133">Transmembrane helix</keyword>
<evidence type="ECO:0000256" key="7">
    <source>
        <dbReference type="ARBA" id="ARBA00023136"/>
    </source>
</evidence>
<dbReference type="PANTHER" id="PTHR34765">
    <property type="entry name" value="CASPASE RECRUITMENT DOMAIN-CONTAINING PROTEIN 19"/>
    <property type="match status" value="1"/>
</dbReference>
<dbReference type="EMBL" id="JAERUA010000012">
    <property type="protein sequence ID" value="KAI1892942.1"/>
    <property type="molecule type" value="Genomic_DNA"/>
</dbReference>
<evidence type="ECO:0000256" key="4">
    <source>
        <dbReference type="ARBA" id="ARBA00022824"/>
    </source>
</evidence>
<sequence>MADSYHDQLLKDSQFLVADKRMDTELVDKLVLQLNRIYPQILNDKEAHKFRNLDVPTGVRLAELLAHLPAKGEEACQEFYRALHIHAEDVYFSLPTRVRRRETADPTGTNNAVVLRERFVLNDRGPWFFLGCFGVAVGLALLYYYGDSKVFGEARKVLGITAVGLGMQAKELLISYTDDTDRKP</sequence>
<keyword evidence="14" id="KW-1185">Reference proteome</keyword>
<evidence type="ECO:0000256" key="9">
    <source>
        <dbReference type="ARBA" id="ARBA00064785"/>
    </source>
</evidence>
<comment type="subunit">
    <text evidence="9">Associates with BCL10 by CARD-CARD interaction.</text>
</comment>
<name>A0A8T3DA38_9TELE</name>
<dbReference type="FunFam" id="1.10.533.10:FF:000015">
    <property type="entry name" value="Caspase recruitment domain-containing protein 19"/>
    <property type="match status" value="1"/>
</dbReference>
<evidence type="ECO:0000256" key="3">
    <source>
        <dbReference type="ARBA" id="ARBA00022692"/>
    </source>
</evidence>
<comment type="caution">
    <text evidence="13">The sequence shown here is derived from an EMBL/GenBank/DDBJ whole genome shotgun (WGS) entry which is preliminary data.</text>
</comment>
<comment type="subcellular location">
    <subcellularLocation>
        <location evidence="2">Endoplasmic reticulum membrane</location>
        <topology evidence="2">Single-pass membrane protein</topology>
    </subcellularLocation>
    <subcellularLocation>
        <location evidence="1">Mitochondrion membrane</location>
        <topology evidence="1">Single-pass membrane protein</topology>
    </subcellularLocation>
</comment>
<organism evidence="13 14">
    <name type="scientific">Albula goreensis</name>
    <dbReference type="NCBI Taxonomy" id="1534307"/>
    <lineage>
        <taxon>Eukaryota</taxon>
        <taxon>Metazoa</taxon>
        <taxon>Chordata</taxon>
        <taxon>Craniata</taxon>
        <taxon>Vertebrata</taxon>
        <taxon>Euteleostomi</taxon>
        <taxon>Actinopterygii</taxon>
        <taxon>Neopterygii</taxon>
        <taxon>Teleostei</taxon>
        <taxon>Albuliformes</taxon>
        <taxon>Albulidae</taxon>
        <taxon>Albula</taxon>
    </lineage>
</organism>
<evidence type="ECO:0000256" key="10">
    <source>
        <dbReference type="ARBA" id="ARBA00067938"/>
    </source>
</evidence>
<protein>
    <recommendedName>
        <fullName evidence="10">Caspase recruitment domain-containing protein 19</fullName>
    </recommendedName>
    <alternativeName>
        <fullName evidence="11">Bcl10-interacting CARD protein</fullName>
    </alternativeName>
</protein>
<dbReference type="Gene3D" id="1.10.533.10">
    <property type="entry name" value="Death Domain, Fas"/>
    <property type="match status" value="1"/>
</dbReference>
<dbReference type="GO" id="GO:0031966">
    <property type="term" value="C:mitochondrial membrane"/>
    <property type="evidence" value="ECO:0007669"/>
    <property type="project" value="UniProtKB-SubCell"/>
</dbReference>
<gene>
    <name evidence="13" type="ORF">AGOR_G00138700</name>
</gene>
<evidence type="ECO:0000256" key="1">
    <source>
        <dbReference type="ARBA" id="ARBA00004304"/>
    </source>
</evidence>
<evidence type="ECO:0000256" key="5">
    <source>
        <dbReference type="ARBA" id="ARBA00022989"/>
    </source>
</evidence>
<evidence type="ECO:0000313" key="14">
    <source>
        <dbReference type="Proteomes" id="UP000829720"/>
    </source>
</evidence>
<dbReference type="InterPro" id="IPR043574">
    <property type="entry name" value="CARD19"/>
</dbReference>
<evidence type="ECO:0000256" key="12">
    <source>
        <dbReference type="SAM" id="Phobius"/>
    </source>
</evidence>
<dbReference type="OrthoDB" id="8810754at2759"/>
<dbReference type="Proteomes" id="UP000829720">
    <property type="component" value="Unassembled WGS sequence"/>
</dbReference>
<evidence type="ECO:0000256" key="11">
    <source>
        <dbReference type="ARBA" id="ARBA00083642"/>
    </source>
</evidence>
<dbReference type="AlphaFoldDB" id="A0A8T3DA38"/>
<keyword evidence="8" id="KW-1015">Disulfide bond</keyword>
<proteinExistence type="predicted"/>
<accession>A0A8T3DA38</accession>
<dbReference type="PANTHER" id="PTHR34765:SF1">
    <property type="entry name" value="CASPASE RECRUITMENT DOMAIN-CONTAINING PROTEIN 19"/>
    <property type="match status" value="1"/>
</dbReference>
<reference evidence="13" key="1">
    <citation type="submission" date="2021-01" db="EMBL/GenBank/DDBJ databases">
        <authorList>
            <person name="Zahm M."/>
            <person name="Roques C."/>
            <person name="Cabau C."/>
            <person name="Klopp C."/>
            <person name="Donnadieu C."/>
            <person name="Jouanno E."/>
            <person name="Lampietro C."/>
            <person name="Louis A."/>
            <person name="Herpin A."/>
            <person name="Echchiki A."/>
            <person name="Berthelot C."/>
            <person name="Parey E."/>
            <person name="Roest-Crollius H."/>
            <person name="Braasch I."/>
            <person name="Postlethwait J."/>
            <person name="Bobe J."/>
            <person name="Montfort J."/>
            <person name="Bouchez O."/>
            <person name="Begum T."/>
            <person name="Mejri S."/>
            <person name="Adams A."/>
            <person name="Chen W.-J."/>
            <person name="Guiguen Y."/>
        </authorList>
    </citation>
    <scope>NUCLEOTIDE SEQUENCE</scope>
    <source>
        <tissue evidence="13">Blood</tissue>
    </source>
</reference>
<feature type="transmembrane region" description="Helical" evidence="12">
    <location>
        <begin position="127"/>
        <end position="146"/>
    </location>
</feature>
<evidence type="ECO:0000313" key="13">
    <source>
        <dbReference type="EMBL" id="KAI1892942.1"/>
    </source>
</evidence>
<dbReference type="GO" id="GO:0005789">
    <property type="term" value="C:endoplasmic reticulum membrane"/>
    <property type="evidence" value="ECO:0007669"/>
    <property type="project" value="UniProtKB-SubCell"/>
</dbReference>
<evidence type="ECO:0000256" key="6">
    <source>
        <dbReference type="ARBA" id="ARBA00023128"/>
    </source>
</evidence>
<keyword evidence="4" id="KW-0256">Endoplasmic reticulum</keyword>
<keyword evidence="3 12" id="KW-0812">Transmembrane</keyword>